<organism evidence="1">
    <name type="scientific">Marinobacter nauticus</name>
    <name type="common">Marinobacter hydrocarbonoclasticus</name>
    <name type="synonym">Marinobacter aquaeolei</name>
    <dbReference type="NCBI Taxonomy" id="2743"/>
    <lineage>
        <taxon>Bacteria</taxon>
        <taxon>Pseudomonadati</taxon>
        <taxon>Pseudomonadota</taxon>
        <taxon>Gammaproteobacteria</taxon>
        <taxon>Pseudomonadales</taxon>
        <taxon>Marinobacteraceae</taxon>
        <taxon>Marinobacter</taxon>
    </lineage>
</organism>
<reference evidence="1" key="1">
    <citation type="submission" date="2019-03" db="EMBL/GenBank/DDBJ databases">
        <title>Whole genome analysis of nitrate-reducing bacteria Marinobacter hydrocarbonoclasticus YB03.</title>
        <authorList>
            <person name="Azam A.H."/>
            <person name="Yuk S.R."/>
            <person name="Kamarisima K."/>
            <person name="Miyanaga K."/>
            <person name="Tanji Y."/>
        </authorList>
    </citation>
    <scope>NUCLEOTIDE SEQUENCE</scope>
    <source>
        <strain evidence="1">YB03</strain>
    </source>
</reference>
<sequence>MMAWTLTQEELDRMPSQQQRVRQYALARHLLDLPDPPADWPECKAQLDTGLSLAAEAGFTSLSAVTLLLEALHYVPDAFENTALQGYLHSGALEQFRAERVLEWAREDKQHKEKVDELS</sequence>
<dbReference type="EMBL" id="AP019537">
    <property type="protein sequence ID" value="BBJ05613.1"/>
    <property type="molecule type" value="Genomic_DNA"/>
</dbReference>
<evidence type="ECO:0000313" key="1">
    <source>
        <dbReference type="EMBL" id="BBJ05613.1"/>
    </source>
</evidence>
<dbReference type="AlphaFoldDB" id="A0A455WHA8"/>
<gene>
    <name evidence="1" type="ORF">YBY_34620</name>
</gene>
<name>A0A455WHA8_MARNT</name>
<protein>
    <submittedName>
        <fullName evidence="1">Uncharacterized protein</fullName>
    </submittedName>
</protein>
<accession>A0A455WHA8</accession>
<proteinExistence type="predicted"/>